<dbReference type="Proteomes" id="UP000807769">
    <property type="component" value="Unassembled WGS sequence"/>
</dbReference>
<sequence length="60" mass="6859">MIPLPAELSAIKDALNLTDTDFTHFHAQEHKYLNELKQTPAKDHLSIHYIGVLDELTECQ</sequence>
<name>A0A9P7EAX3_9AGAM</name>
<dbReference type="EMBL" id="JABBWG010000016">
    <property type="protein sequence ID" value="KAG1816407.1"/>
    <property type="molecule type" value="Genomic_DNA"/>
</dbReference>
<reference evidence="1" key="1">
    <citation type="journal article" date="2020" name="New Phytol.">
        <title>Comparative genomics reveals dynamic genome evolution in host specialist ectomycorrhizal fungi.</title>
        <authorList>
            <person name="Lofgren L.A."/>
            <person name="Nguyen N.H."/>
            <person name="Vilgalys R."/>
            <person name="Ruytinx J."/>
            <person name="Liao H.L."/>
            <person name="Branco S."/>
            <person name="Kuo A."/>
            <person name="LaButti K."/>
            <person name="Lipzen A."/>
            <person name="Andreopoulos W."/>
            <person name="Pangilinan J."/>
            <person name="Riley R."/>
            <person name="Hundley H."/>
            <person name="Na H."/>
            <person name="Barry K."/>
            <person name="Grigoriev I.V."/>
            <person name="Stajich J.E."/>
            <person name="Kennedy P.G."/>
        </authorList>
    </citation>
    <scope>NUCLEOTIDE SEQUENCE</scope>
    <source>
        <strain evidence="1">MN1</strain>
    </source>
</reference>
<accession>A0A9P7EAX3</accession>
<dbReference type="GeneID" id="64634177"/>
<dbReference type="AlphaFoldDB" id="A0A9P7EAX3"/>
<gene>
    <name evidence="1" type="ORF">BJ212DRAFT_1480860</name>
</gene>
<protein>
    <submittedName>
        <fullName evidence="1">Uncharacterized protein</fullName>
    </submittedName>
</protein>
<organism evidence="1 2">
    <name type="scientific">Suillus subaureus</name>
    <dbReference type="NCBI Taxonomy" id="48587"/>
    <lineage>
        <taxon>Eukaryota</taxon>
        <taxon>Fungi</taxon>
        <taxon>Dikarya</taxon>
        <taxon>Basidiomycota</taxon>
        <taxon>Agaricomycotina</taxon>
        <taxon>Agaricomycetes</taxon>
        <taxon>Agaricomycetidae</taxon>
        <taxon>Boletales</taxon>
        <taxon>Suillineae</taxon>
        <taxon>Suillaceae</taxon>
        <taxon>Suillus</taxon>
    </lineage>
</organism>
<evidence type="ECO:0000313" key="2">
    <source>
        <dbReference type="Proteomes" id="UP000807769"/>
    </source>
</evidence>
<keyword evidence="2" id="KW-1185">Reference proteome</keyword>
<dbReference type="RefSeq" id="XP_041193080.1">
    <property type="nucleotide sequence ID" value="XM_041340161.1"/>
</dbReference>
<dbReference type="OrthoDB" id="3251205at2759"/>
<evidence type="ECO:0000313" key="1">
    <source>
        <dbReference type="EMBL" id="KAG1816407.1"/>
    </source>
</evidence>
<comment type="caution">
    <text evidence="1">The sequence shown here is derived from an EMBL/GenBank/DDBJ whole genome shotgun (WGS) entry which is preliminary data.</text>
</comment>
<proteinExistence type="predicted"/>